<dbReference type="EMBL" id="JBBPCC010000023">
    <property type="protein sequence ID" value="MEK8131790.1"/>
    <property type="molecule type" value="Genomic_DNA"/>
</dbReference>
<feature type="compositionally biased region" description="Low complexity" evidence="1">
    <location>
        <begin position="329"/>
        <end position="352"/>
    </location>
</feature>
<proteinExistence type="predicted"/>
<dbReference type="Proteomes" id="UP001469365">
    <property type="component" value="Unassembled WGS sequence"/>
</dbReference>
<comment type="caution">
    <text evidence="2">The sequence shown here is derived from an EMBL/GenBank/DDBJ whole genome shotgun (WGS) entry which is preliminary data.</text>
</comment>
<accession>A0ABU9DUN1</accession>
<evidence type="ECO:0000256" key="1">
    <source>
        <dbReference type="SAM" id="MobiDB-lite"/>
    </source>
</evidence>
<gene>
    <name evidence="2" type="ORF">WMW72_28165</name>
</gene>
<dbReference type="RefSeq" id="WP_341418917.1">
    <property type="nucleotide sequence ID" value="NZ_JBBPCC010000023.1"/>
</dbReference>
<name>A0ABU9DUN1_9BACL</name>
<evidence type="ECO:0000313" key="2">
    <source>
        <dbReference type="EMBL" id="MEK8131790.1"/>
    </source>
</evidence>
<feature type="compositionally biased region" description="Basic and acidic residues" evidence="1">
    <location>
        <begin position="313"/>
        <end position="322"/>
    </location>
</feature>
<organism evidence="2 3">
    <name type="scientific">Paenibacillus filicis</name>
    <dbReference type="NCBI Taxonomy" id="669464"/>
    <lineage>
        <taxon>Bacteria</taxon>
        <taxon>Bacillati</taxon>
        <taxon>Bacillota</taxon>
        <taxon>Bacilli</taxon>
        <taxon>Bacillales</taxon>
        <taxon>Paenibacillaceae</taxon>
        <taxon>Paenibacillus</taxon>
    </lineage>
</organism>
<reference evidence="2 3" key="1">
    <citation type="submission" date="2024-04" db="EMBL/GenBank/DDBJ databases">
        <title>draft genome sequnece of Paenibacillus filicis.</title>
        <authorList>
            <person name="Kim D.-U."/>
        </authorList>
    </citation>
    <scope>NUCLEOTIDE SEQUENCE [LARGE SCALE GENOMIC DNA]</scope>
    <source>
        <strain evidence="2 3">KACC14197</strain>
    </source>
</reference>
<evidence type="ECO:0000313" key="3">
    <source>
        <dbReference type="Proteomes" id="UP001469365"/>
    </source>
</evidence>
<keyword evidence="3" id="KW-1185">Reference proteome</keyword>
<protein>
    <submittedName>
        <fullName evidence="2">Uncharacterized protein</fullName>
    </submittedName>
</protein>
<sequence length="358" mass="38841">MSGLIIFIIVLAVVWLVRVMVSSNSARSARRVNPPAPPVYADTPLPDMLGLQAHIPLQSAVRRLEGALSGPYEAKIKERVQAHQPAMSDAEFKWKLLELKRYFLMTAVLRDVPMFSEAVDDIWHEMLMFTREYHQFGETFVGSTIHHAPHTGEASGPDPGGRAWFDWVYAQMFVPTPYSARIWGPFFRHPISTGMLEELRSATQSEVIDRRFNRAAASEDEDIHLAVRSLSQKAMEQAEDANPGATYQADKPAAGSPDYMPYLAGALMVYSAAELMDFDGLMKQHFMQEESKLQAMSSSSSCGSACGATFWEDSRHDSDGHGDGGGSGCSSSDGSSSDGSSSSCSSGSSCSSCGGGGD</sequence>
<feature type="region of interest" description="Disordered" evidence="1">
    <location>
        <begin position="313"/>
        <end position="358"/>
    </location>
</feature>